<accession>A0AAE0XS16</accession>
<comment type="caution">
    <text evidence="1">The sequence shown here is derived from an EMBL/GenBank/DDBJ whole genome shotgun (WGS) entry which is preliminary data.</text>
</comment>
<name>A0AAE0XS16_9GAST</name>
<organism evidence="1 2">
    <name type="scientific">Elysia crispata</name>
    <name type="common">lettuce slug</name>
    <dbReference type="NCBI Taxonomy" id="231223"/>
    <lineage>
        <taxon>Eukaryota</taxon>
        <taxon>Metazoa</taxon>
        <taxon>Spiralia</taxon>
        <taxon>Lophotrochozoa</taxon>
        <taxon>Mollusca</taxon>
        <taxon>Gastropoda</taxon>
        <taxon>Heterobranchia</taxon>
        <taxon>Euthyneura</taxon>
        <taxon>Panpulmonata</taxon>
        <taxon>Sacoglossa</taxon>
        <taxon>Placobranchoidea</taxon>
        <taxon>Plakobranchidae</taxon>
        <taxon>Elysia</taxon>
    </lineage>
</organism>
<protein>
    <submittedName>
        <fullName evidence="1">Uncharacterized protein</fullName>
    </submittedName>
</protein>
<sequence>MASHFRKIEEFSPEHETFSEYKERLKFFFEASDVVNEAKKRTILLTVIGATQFSLLKDLAMSNTVQEL</sequence>
<evidence type="ECO:0000313" key="1">
    <source>
        <dbReference type="EMBL" id="KAK3706888.1"/>
    </source>
</evidence>
<proteinExistence type="predicted"/>
<dbReference type="EMBL" id="JAWDGP010007736">
    <property type="protein sequence ID" value="KAK3706888.1"/>
    <property type="molecule type" value="Genomic_DNA"/>
</dbReference>
<keyword evidence="2" id="KW-1185">Reference proteome</keyword>
<evidence type="ECO:0000313" key="2">
    <source>
        <dbReference type="Proteomes" id="UP001283361"/>
    </source>
</evidence>
<dbReference type="AlphaFoldDB" id="A0AAE0XS16"/>
<dbReference type="Proteomes" id="UP001283361">
    <property type="component" value="Unassembled WGS sequence"/>
</dbReference>
<reference evidence="1" key="1">
    <citation type="journal article" date="2023" name="G3 (Bethesda)">
        <title>A reference genome for the long-term kleptoplast-retaining sea slug Elysia crispata morphotype clarki.</title>
        <authorList>
            <person name="Eastman K.E."/>
            <person name="Pendleton A.L."/>
            <person name="Shaikh M.A."/>
            <person name="Suttiyut T."/>
            <person name="Ogas R."/>
            <person name="Tomko P."/>
            <person name="Gavelis G."/>
            <person name="Widhalm J.R."/>
            <person name="Wisecaver J.H."/>
        </authorList>
    </citation>
    <scope>NUCLEOTIDE SEQUENCE</scope>
    <source>
        <strain evidence="1">ECLA1</strain>
    </source>
</reference>
<gene>
    <name evidence="1" type="ORF">RRG08_051291</name>
</gene>